<dbReference type="Gene3D" id="1.10.357.10">
    <property type="entry name" value="Tetracycline Repressor, domain 2"/>
    <property type="match status" value="1"/>
</dbReference>
<organism evidence="4 5">
    <name type="scientific">Paenibacillus algorifonticola</name>
    <dbReference type="NCBI Taxonomy" id="684063"/>
    <lineage>
        <taxon>Bacteria</taxon>
        <taxon>Bacillati</taxon>
        <taxon>Bacillota</taxon>
        <taxon>Bacilli</taxon>
        <taxon>Bacillales</taxon>
        <taxon>Paenibacillaceae</taxon>
        <taxon>Paenibacillus</taxon>
    </lineage>
</organism>
<reference evidence="5" key="1">
    <citation type="submission" date="2016-10" db="EMBL/GenBank/DDBJ databases">
        <authorList>
            <person name="Varghese N."/>
            <person name="Submissions S."/>
        </authorList>
    </citation>
    <scope>NUCLEOTIDE SEQUENCE [LARGE SCALE GENOMIC DNA]</scope>
    <source>
        <strain evidence="5">CGMCC 1.10223</strain>
    </source>
</reference>
<dbReference type="SUPFAM" id="SSF46689">
    <property type="entry name" value="Homeodomain-like"/>
    <property type="match status" value="1"/>
</dbReference>
<dbReference type="PANTHER" id="PTHR43479:SF11">
    <property type="entry name" value="ACREF_ENVCD OPERON REPRESSOR-RELATED"/>
    <property type="match status" value="1"/>
</dbReference>
<feature type="DNA-binding region" description="H-T-H motif" evidence="2">
    <location>
        <begin position="34"/>
        <end position="53"/>
    </location>
</feature>
<feature type="domain" description="HTH tetR-type" evidence="3">
    <location>
        <begin position="11"/>
        <end position="71"/>
    </location>
</feature>
<dbReference type="InterPro" id="IPR050624">
    <property type="entry name" value="HTH-type_Tx_Regulator"/>
</dbReference>
<dbReference type="Proteomes" id="UP000183410">
    <property type="component" value="Unassembled WGS sequence"/>
</dbReference>
<dbReference type="PANTHER" id="PTHR43479">
    <property type="entry name" value="ACREF/ENVCD OPERON REPRESSOR-RELATED"/>
    <property type="match status" value="1"/>
</dbReference>
<evidence type="ECO:0000313" key="4">
    <source>
        <dbReference type="EMBL" id="SFE24836.1"/>
    </source>
</evidence>
<evidence type="ECO:0000256" key="1">
    <source>
        <dbReference type="ARBA" id="ARBA00023125"/>
    </source>
</evidence>
<dbReference type="InterPro" id="IPR009057">
    <property type="entry name" value="Homeodomain-like_sf"/>
</dbReference>
<protein>
    <submittedName>
        <fullName evidence="4">Transcriptional regulator, TetR family</fullName>
    </submittedName>
</protein>
<name>A0A1I1YZ37_9BACL</name>
<evidence type="ECO:0000259" key="3">
    <source>
        <dbReference type="PROSITE" id="PS50977"/>
    </source>
</evidence>
<dbReference type="PROSITE" id="PS50977">
    <property type="entry name" value="HTH_TETR_2"/>
    <property type="match status" value="1"/>
</dbReference>
<evidence type="ECO:0000313" key="5">
    <source>
        <dbReference type="Proteomes" id="UP000183410"/>
    </source>
</evidence>
<dbReference type="EMBL" id="FONN01000001">
    <property type="protein sequence ID" value="SFE24836.1"/>
    <property type="molecule type" value="Genomic_DNA"/>
</dbReference>
<evidence type="ECO:0000256" key="2">
    <source>
        <dbReference type="PROSITE-ProRule" id="PRU00335"/>
    </source>
</evidence>
<dbReference type="OrthoDB" id="9810250at2"/>
<keyword evidence="1 2" id="KW-0238">DNA-binding</keyword>
<accession>A0A1I1YZ37</accession>
<sequence length="184" mass="21250">MYRIGNDKRKTQSAILICSGMEELMRTQDYNDISVTQIINVSGVGRATFYRLFDDKSDVVLYQMESVFNELIRRMGPRTDPNVVVKSLFDLCLSHKLLFLSLVKANLYGEFQTQLSFVMGEKLKFIKEDVGLDDRKWQYFIHIRAAMLFTALRVAITQFNEDNSQDILDTLNDLFGKQPAILKS</sequence>
<dbReference type="RefSeq" id="WP_052736954.1">
    <property type="nucleotide sequence ID" value="NZ_FONN01000001.1"/>
</dbReference>
<dbReference type="InterPro" id="IPR001647">
    <property type="entry name" value="HTH_TetR"/>
</dbReference>
<keyword evidence="5" id="KW-1185">Reference proteome</keyword>
<gene>
    <name evidence="4" type="ORF">SAMN04487969_101899</name>
</gene>
<dbReference type="GO" id="GO:0003677">
    <property type="term" value="F:DNA binding"/>
    <property type="evidence" value="ECO:0007669"/>
    <property type="project" value="UniProtKB-UniRule"/>
</dbReference>
<proteinExistence type="predicted"/>
<dbReference type="AlphaFoldDB" id="A0A1I1YZ37"/>